<evidence type="ECO:0000256" key="3">
    <source>
        <dbReference type="ARBA" id="ARBA00022729"/>
    </source>
</evidence>
<dbReference type="GO" id="GO:0009506">
    <property type="term" value="C:plasmodesma"/>
    <property type="evidence" value="ECO:0007669"/>
    <property type="project" value="UniProtKB-SubCell"/>
</dbReference>
<evidence type="ECO:0000313" key="11">
    <source>
        <dbReference type="EMBL" id="CAI0433559.1"/>
    </source>
</evidence>
<evidence type="ECO:0000256" key="7">
    <source>
        <dbReference type="ARBA" id="ARBA00024184"/>
    </source>
</evidence>
<gene>
    <name evidence="11" type="ORF">LITE_LOCUS23929</name>
</gene>
<evidence type="ECO:0000256" key="5">
    <source>
        <dbReference type="ARBA" id="ARBA00022949"/>
    </source>
</evidence>
<organism evidence="11 12">
    <name type="scientific">Linum tenue</name>
    <dbReference type="NCBI Taxonomy" id="586396"/>
    <lineage>
        <taxon>Eukaryota</taxon>
        <taxon>Viridiplantae</taxon>
        <taxon>Streptophyta</taxon>
        <taxon>Embryophyta</taxon>
        <taxon>Tracheophyta</taxon>
        <taxon>Spermatophyta</taxon>
        <taxon>Magnoliopsida</taxon>
        <taxon>eudicotyledons</taxon>
        <taxon>Gunneridae</taxon>
        <taxon>Pentapetalae</taxon>
        <taxon>rosids</taxon>
        <taxon>fabids</taxon>
        <taxon>Malpighiales</taxon>
        <taxon>Linaceae</taxon>
        <taxon>Linum</taxon>
    </lineage>
</organism>
<dbReference type="InterPro" id="IPR051378">
    <property type="entry name" value="Cell2Cell_Antifungal"/>
</dbReference>
<evidence type="ECO:0000256" key="2">
    <source>
        <dbReference type="ARBA" id="ARBA00022581"/>
    </source>
</evidence>
<dbReference type="Pfam" id="PF01657">
    <property type="entry name" value="Stress-antifung"/>
    <property type="match status" value="2"/>
</dbReference>
<keyword evidence="9" id="KW-0812">Transmembrane</keyword>
<comment type="similarity">
    <text evidence="8">Belongs to the cysteine-rich repeat secretory protein family. Plasmodesmata-located proteins (PDLD) subfamily.</text>
</comment>
<dbReference type="InterPro" id="IPR038408">
    <property type="entry name" value="GNK2_sf"/>
</dbReference>
<dbReference type="AlphaFoldDB" id="A0AAV0LJA1"/>
<evidence type="ECO:0000313" key="12">
    <source>
        <dbReference type="Proteomes" id="UP001154282"/>
    </source>
</evidence>
<feature type="transmembrane region" description="Helical" evidence="9">
    <location>
        <begin position="314"/>
        <end position="334"/>
    </location>
</feature>
<keyword evidence="5" id="KW-0965">Cell junction</keyword>
<evidence type="ECO:0000256" key="9">
    <source>
        <dbReference type="SAM" id="Phobius"/>
    </source>
</evidence>
<keyword evidence="3" id="KW-0732">Signal</keyword>
<dbReference type="GO" id="GO:0005886">
    <property type="term" value="C:plasma membrane"/>
    <property type="evidence" value="ECO:0007669"/>
    <property type="project" value="UniProtKB-SubCell"/>
</dbReference>
<comment type="subcellular location">
    <subcellularLocation>
        <location evidence="7">Cell junction</location>
        <location evidence="7">Plasmodesma</location>
    </subcellularLocation>
    <subcellularLocation>
        <location evidence="1">Cell membrane</location>
        <topology evidence="1">Single-pass type I membrane protein</topology>
    </subcellularLocation>
</comment>
<feature type="domain" description="Gnk2-homologous" evidence="10">
    <location>
        <begin position="78"/>
        <end position="181"/>
    </location>
</feature>
<accession>A0AAV0LJA1</accession>
<reference evidence="11" key="1">
    <citation type="submission" date="2022-08" db="EMBL/GenBank/DDBJ databases">
        <authorList>
            <person name="Gutierrez-Valencia J."/>
        </authorList>
    </citation>
    <scope>NUCLEOTIDE SEQUENCE</scope>
</reference>
<evidence type="ECO:0000256" key="1">
    <source>
        <dbReference type="ARBA" id="ARBA00004251"/>
    </source>
</evidence>
<evidence type="ECO:0000256" key="6">
    <source>
        <dbReference type="ARBA" id="ARBA00023157"/>
    </source>
</evidence>
<evidence type="ECO:0000256" key="8">
    <source>
        <dbReference type="ARBA" id="ARBA00038393"/>
    </source>
</evidence>
<dbReference type="GO" id="GO:0010497">
    <property type="term" value="P:plasmodesmata-mediated intercellular transport"/>
    <property type="evidence" value="ECO:0007669"/>
    <property type="project" value="TreeGrafter"/>
</dbReference>
<keyword evidence="9" id="KW-0472">Membrane</keyword>
<evidence type="ECO:0000256" key="4">
    <source>
        <dbReference type="ARBA" id="ARBA00022737"/>
    </source>
</evidence>
<dbReference type="PANTHER" id="PTHR32080">
    <property type="entry name" value="ANTIFUNGAL PROTEIN GINKBILOBIN-2-LIKE"/>
    <property type="match status" value="1"/>
</dbReference>
<protein>
    <recommendedName>
        <fullName evidence="10">Gnk2-homologous domain-containing protein</fullName>
    </recommendedName>
</protein>
<keyword evidence="9" id="KW-1133">Transmembrane helix</keyword>
<keyword evidence="2" id="KW-0945">Host-virus interaction</keyword>
<comment type="caution">
    <text evidence="11">The sequence shown here is derived from an EMBL/GenBank/DDBJ whole genome shotgun (WGS) entry which is preliminary data.</text>
</comment>
<evidence type="ECO:0000259" key="10">
    <source>
        <dbReference type="PROSITE" id="PS51473"/>
    </source>
</evidence>
<keyword evidence="12" id="KW-1185">Reference proteome</keyword>
<keyword evidence="4" id="KW-0677">Repeat</keyword>
<dbReference type="EMBL" id="CAMGYJ010000006">
    <property type="protein sequence ID" value="CAI0433559.1"/>
    <property type="molecule type" value="Genomic_DNA"/>
</dbReference>
<dbReference type="Gene3D" id="3.30.430.20">
    <property type="entry name" value="Gnk2 domain, C-X8-C-X2-C motif"/>
    <property type="match status" value="2"/>
</dbReference>
<dbReference type="GO" id="GO:0046739">
    <property type="term" value="P:transport of virus in multicellular host"/>
    <property type="evidence" value="ECO:0007669"/>
    <property type="project" value="TreeGrafter"/>
</dbReference>
<dbReference type="InterPro" id="IPR002902">
    <property type="entry name" value="GNK2"/>
</dbReference>
<proteinExistence type="inferred from homology"/>
<feature type="domain" description="Gnk2-homologous" evidence="10">
    <location>
        <begin position="200"/>
        <end position="300"/>
    </location>
</feature>
<keyword evidence="6" id="KW-1015">Disulfide bond</keyword>
<dbReference type="Proteomes" id="UP001154282">
    <property type="component" value="Unassembled WGS sequence"/>
</dbReference>
<dbReference type="CDD" id="cd23509">
    <property type="entry name" value="Gnk2-like"/>
    <property type="match status" value="1"/>
</dbReference>
<sequence>MAADFTRGTHFLPNILIGSSKNPSRFLTRTTLKPYSGSLSSTAHELPSALLYFPLETKQSPIRKNRAKLLDGFSSDFSSLLYTKCANQSFTGASEAYHRTLSALYQHLLTESSRSKFFKSTAGNENLGISGLFQCRGDLGNDDCQHCVGGLPETLSSRCGQAVAARVQLSGCYLRYETDGFPEHELWPSEGGGGRNDDYEYELLHEKCSSKSDSSSDFRTAREAAFAAVEAQLAKAEVGFCEKEIEHVQVVAQCEGGLGACDCGQCVHAAAEIAEEKCGSSVAGEVYLSKCFLSYSYDSEDSSDNSKSATAKTIALVLGGAAAFCGFIALLKFLKSDTHKDDSS</sequence>
<dbReference type="PROSITE" id="PS51473">
    <property type="entry name" value="GNK2"/>
    <property type="match status" value="2"/>
</dbReference>
<name>A0AAV0LJA1_9ROSI</name>
<dbReference type="PANTHER" id="PTHR32080:SF6">
    <property type="entry name" value="PLASMODESMATA-LOCATED PROTEIN 4"/>
    <property type="match status" value="1"/>
</dbReference>